<feature type="domain" description="Zn(2)-C6 fungal-type" evidence="4">
    <location>
        <begin position="6"/>
        <end position="36"/>
    </location>
</feature>
<evidence type="ECO:0000256" key="2">
    <source>
        <dbReference type="ARBA" id="ARBA00023242"/>
    </source>
</evidence>
<dbReference type="CDD" id="cd12148">
    <property type="entry name" value="fungal_TF_MHR"/>
    <property type="match status" value="1"/>
</dbReference>
<organism evidence="5 6">
    <name type="scientific">Fusarium oligoseptatum</name>
    <dbReference type="NCBI Taxonomy" id="2604345"/>
    <lineage>
        <taxon>Eukaryota</taxon>
        <taxon>Fungi</taxon>
        <taxon>Dikarya</taxon>
        <taxon>Ascomycota</taxon>
        <taxon>Pezizomycotina</taxon>
        <taxon>Sordariomycetes</taxon>
        <taxon>Hypocreomycetidae</taxon>
        <taxon>Hypocreales</taxon>
        <taxon>Nectriaceae</taxon>
        <taxon>Fusarium</taxon>
        <taxon>Fusarium solani species complex</taxon>
    </lineage>
</organism>
<dbReference type="Pfam" id="PF04082">
    <property type="entry name" value="Fungal_trans"/>
    <property type="match status" value="1"/>
</dbReference>
<dbReference type="SUPFAM" id="SSF57701">
    <property type="entry name" value="Zn2/Cys6 DNA-binding domain"/>
    <property type="match status" value="1"/>
</dbReference>
<protein>
    <recommendedName>
        <fullName evidence="4">Zn(2)-C6 fungal-type domain-containing protein</fullName>
    </recommendedName>
</protein>
<evidence type="ECO:0000259" key="4">
    <source>
        <dbReference type="PROSITE" id="PS00463"/>
    </source>
</evidence>
<gene>
    <name evidence="5" type="ORF">CEP52_010600</name>
</gene>
<keyword evidence="1" id="KW-0479">Metal-binding</keyword>
<dbReference type="GO" id="GO:0005975">
    <property type="term" value="P:carbohydrate metabolic process"/>
    <property type="evidence" value="ECO:0007669"/>
    <property type="project" value="InterPro"/>
</dbReference>
<keyword evidence="6" id="KW-1185">Reference proteome</keyword>
<dbReference type="PANTHER" id="PTHR43465:SF2">
    <property type="entry name" value="DUF1680 DOMAIN PROTEIN (AFU_ORTHOLOGUE AFUA_1G08910)"/>
    <property type="match status" value="1"/>
</dbReference>
<dbReference type="InterPro" id="IPR049174">
    <property type="entry name" value="Beta-AFase-like"/>
</dbReference>
<dbReference type="InterPro" id="IPR008928">
    <property type="entry name" value="6-hairpin_glycosidase_sf"/>
</dbReference>
<dbReference type="PROSITE" id="PS00463">
    <property type="entry name" value="ZN2_CY6_FUNGAL_1"/>
    <property type="match status" value="1"/>
</dbReference>
<dbReference type="InterPro" id="IPR007219">
    <property type="entry name" value="XnlR_reg_dom"/>
</dbReference>
<evidence type="ECO:0000313" key="6">
    <source>
        <dbReference type="Proteomes" id="UP000287144"/>
    </source>
</evidence>
<dbReference type="Pfam" id="PF20737">
    <property type="entry name" value="Glyco_hydro127C"/>
    <property type="match status" value="1"/>
</dbReference>
<dbReference type="PANTHER" id="PTHR43465">
    <property type="entry name" value="DUF1680 DOMAIN PROTEIN (AFU_ORTHOLOGUE AFUA_1G08910)"/>
    <property type="match status" value="1"/>
</dbReference>
<dbReference type="GO" id="GO:0000981">
    <property type="term" value="F:DNA-binding transcription factor activity, RNA polymerase II-specific"/>
    <property type="evidence" value="ECO:0007669"/>
    <property type="project" value="InterPro"/>
</dbReference>
<reference evidence="5 6" key="1">
    <citation type="submission" date="2017-06" db="EMBL/GenBank/DDBJ databases">
        <title>Comparative genomic analysis of Ambrosia Fusariam Clade fungi.</title>
        <authorList>
            <person name="Stajich J.E."/>
            <person name="Carrillo J."/>
            <person name="Kijimoto T."/>
            <person name="Eskalen A."/>
            <person name="O'Donnell K."/>
            <person name="Kasson M."/>
        </authorList>
    </citation>
    <scope>NUCLEOTIDE SEQUENCE [LARGE SCALE GENOMIC DNA]</scope>
    <source>
        <strain evidence="5 6">NRRL62579</strain>
    </source>
</reference>
<dbReference type="SUPFAM" id="SSF48208">
    <property type="entry name" value="Six-hairpin glycosidases"/>
    <property type="match status" value="1"/>
</dbReference>
<dbReference type="GO" id="GO:0008270">
    <property type="term" value="F:zinc ion binding"/>
    <property type="evidence" value="ECO:0007669"/>
    <property type="project" value="InterPro"/>
</dbReference>
<accession>A0A428T7D9</accession>
<dbReference type="EMBL" id="NKCK01000120">
    <property type="protein sequence ID" value="RSL97949.1"/>
    <property type="molecule type" value="Genomic_DNA"/>
</dbReference>
<dbReference type="AlphaFoldDB" id="A0A428T7D9"/>
<evidence type="ECO:0000313" key="5">
    <source>
        <dbReference type="EMBL" id="RSL97949.1"/>
    </source>
</evidence>
<name>A0A428T7D9_9HYPO</name>
<dbReference type="GO" id="GO:0006351">
    <property type="term" value="P:DNA-templated transcription"/>
    <property type="evidence" value="ECO:0007669"/>
    <property type="project" value="InterPro"/>
</dbReference>
<dbReference type="STRING" id="1325735.A0A428T7D9"/>
<comment type="caution">
    <text evidence="5">The sequence shown here is derived from an EMBL/GenBank/DDBJ whole genome shotgun (WGS) entry which is preliminary data.</text>
</comment>
<evidence type="ECO:0000256" key="1">
    <source>
        <dbReference type="ARBA" id="ARBA00022723"/>
    </source>
</evidence>
<sequence length="1075" mass="122315">MRTVSSCSVCRSRKKRCIPSPTGLACRLCTSKGLQCNAPAAARESPDIPRPLTRIAPSSQSSVSTSEREDIIQIVDRDEALRDELIEIYFRVIHYKQHLLFHHSSFVRDQKQCLVARYLLFAVFALASRFSSNPALEHVPPWSRGKLFLREAIKSFNERTKLISIEALQGCIILAFAAFVEGDVDQDALLNCQAVRMTQALQLPIVLSSDRLTREVETNLYWQVWMMDCWTSVRSQLPQQLRNDSTYPRPIREEVFDGLPDYGLTDDQLGTESRAASLWTLILPLTQWHAQAVKLNYDIVHEPALEFRIRNLVRDLARKLDHWVQSLPRTLRNTSENWSSYSDRGYGRPFAVMHIIYHHTGQLLFYQFLNKCIVSDDNVAVDEEALGYAELCKAHATALSKLFWELNAAPDLDCLWSPVNSHLLVIASTIHLHTMLLGTGRPEAAEAKKLLEQNFVVLQELQKYWPSTELAFSRLQSFHNACQMSSISKTFNMDQWMGHPVKPHQFWDSDIYKIIEAACYFLIKHPDDTMRAVVEDAVEMIRGAQHEDGYINSYYTVRGLKDRWTNLRDNHELYCLGHLLEATVAYESLTRNGRLLKVAMKVCKHLDSIFGTEPGKKRGYPGHQEIEIGLLRLYELTQDPLPLKLATYFITERGRRDEKDETYFDKEAFARGADPYVHMGTEHKAWFRDPRDYAYQQADEPLVDATQVKGHSVRAMYFYTAATDLACLSTDTDNAHKLKTALSRLWRDMVDKRMYITGSLGSVRQWEGFGPAYILPDLEDEGCYAETCATFALINWCARMLRLDLDAEYADVMEVALYNGFLGAVNQDGDAFYYENVLRTRKGEFKERSKWFGVACCPPNVAKLLGNLGSLIYSQDASTNLVAIHQYIDSELNIPDSGVVIKQKDRHALGWSSRTIHSRGEVKNGYLYVSGENTDIHLNFPVVFHKTYAHPNTNKDDVCLKRGPLVYCLEDVDNDGIDIDYIGLVDGPVSDGKTVQLSGLDQVVTGHVQGKQLVEVQPKGLYSGRPWVYEKTPRDLVAIPFFLRANRGGNGGMRVWAPRLEASTRNITESHLSAD</sequence>
<dbReference type="Proteomes" id="UP000287144">
    <property type="component" value="Unassembled WGS sequence"/>
</dbReference>
<dbReference type="InterPro" id="IPR036864">
    <property type="entry name" value="Zn2-C6_fun-type_DNA-bd_sf"/>
</dbReference>
<dbReference type="Pfam" id="PF07944">
    <property type="entry name" value="Beta-AFase-like_GH127_cat"/>
    <property type="match status" value="1"/>
</dbReference>
<dbReference type="InterPro" id="IPR001138">
    <property type="entry name" value="Zn2Cys6_DnaBD"/>
</dbReference>
<keyword evidence="2" id="KW-0539">Nucleus</keyword>
<dbReference type="GO" id="GO:0003677">
    <property type="term" value="F:DNA binding"/>
    <property type="evidence" value="ECO:0007669"/>
    <property type="project" value="InterPro"/>
</dbReference>
<evidence type="ECO:0000256" key="3">
    <source>
        <dbReference type="SAM" id="MobiDB-lite"/>
    </source>
</evidence>
<dbReference type="CDD" id="cd00067">
    <property type="entry name" value="GAL4"/>
    <property type="match status" value="1"/>
</dbReference>
<dbReference type="InterPro" id="IPR049049">
    <property type="entry name" value="Beta-AFase-like_GH127_C"/>
</dbReference>
<feature type="region of interest" description="Disordered" evidence="3">
    <location>
        <begin position="42"/>
        <end position="64"/>
    </location>
</feature>
<dbReference type="InterPro" id="IPR012878">
    <property type="entry name" value="Beta-AFase-like_GH127_cat"/>
</dbReference>
<proteinExistence type="predicted"/>